<evidence type="ECO:0000313" key="2">
    <source>
        <dbReference type="EMBL" id="KAF1914335.1"/>
    </source>
</evidence>
<dbReference type="InterPro" id="IPR036249">
    <property type="entry name" value="Thioredoxin-like_sf"/>
</dbReference>
<organism evidence="2 3">
    <name type="scientific">Ampelomyces quisqualis</name>
    <name type="common">Powdery mildew agent</name>
    <dbReference type="NCBI Taxonomy" id="50730"/>
    <lineage>
        <taxon>Eukaryota</taxon>
        <taxon>Fungi</taxon>
        <taxon>Dikarya</taxon>
        <taxon>Ascomycota</taxon>
        <taxon>Pezizomycotina</taxon>
        <taxon>Dothideomycetes</taxon>
        <taxon>Pleosporomycetidae</taxon>
        <taxon>Pleosporales</taxon>
        <taxon>Pleosporineae</taxon>
        <taxon>Phaeosphaeriaceae</taxon>
        <taxon>Ampelomyces</taxon>
    </lineage>
</organism>
<proteinExistence type="predicted"/>
<reference evidence="2" key="1">
    <citation type="journal article" date="2020" name="Stud. Mycol.">
        <title>101 Dothideomycetes genomes: a test case for predicting lifestyles and emergence of pathogens.</title>
        <authorList>
            <person name="Haridas S."/>
            <person name="Albert R."/>
            <person name="Binder M."/>
            <person name="Bloem J."/>
            <person name="Labutti K."/>
            <person name="Salamov A."/>
            <person name="Andreopoulos B."/>
            <person name="Baker S."/>
            <person name="Barry K."/>
            <person name="Bills G."/>
            <person name="Bluhm B."/>
            <person name="Cannon C."/>
            <person name="Castanera R."/>
            <person name="Culley D."/>
            <person name="Daum C."/>
            <person name="Ezra D."/>
            <person name="Gonzalez J."/>
            <person name="Henrissat B."/>
            <person name="Kuo A."/>
            <person name="Liang C."/>
            <person name="Lipzen A."/>
            <person name="Lutzoni F."/>
            <person name="Magnuson J."/>
            <person name="Mondo S."/>
            <person name="Nolan M."/>
            <person name="Ohm R."/>
            <person name="Pangilinan J."/>
            <person name="Park H.-J."/>
            <person name="Ramirez L."/>
            <person name="Alfaro M."/>
            <person name="Sun H."/>
            <person name="Tritt A."/>
            <person name="Yoshinaga Y."/>
            <person name="Zwiers L.-H."/>
            <person name="Turgeon B."/>
            <person name="Goodwin S."/>
            <person name="Spatafora J."/>
            <person name="Crous P."/>
            <person name="Grigoriev I."/>
        </authorList>
    </citation>
    <scope>NUCLEOTIDE SEQUENCE</scope>
    <source>
        <strain evidence="2">HMLAC05119</strain>
    </source>
</reference>
<evidence type="ECO:0000256" key="1">
    <source>
        <dbReference type="SAM" id="MobiDB-lite"/>
    </source>
</evidence>
<dbReference type="EMBL" id="ML979137">
    <property type="protein sequence ID" value="KAF1914335.1"/>
    <property type="molecule type" value="Genomic_DNA"/>
</dbReference>
<name>A0A6A5QFL9_AMPQU</name>
<dbReference type="AlphaFoldDB" id="A0A6A5QFL9"/>
<evidence type="ECO:0000313" key="3">
    <source>
        <dbReference type="Proteomes" id="UP000800096"/>
    </source>
</evidence>
<keyword evidence="3" id="KW-1185">Reference proteome</keyword>
<sequence>MPSVALSDTSGANITDDWNATPGARGCTPQAFSLRDQLAELHELGAEKVFGVSTQNSLHQAEAQAPLHLSDEALRFPKALKLPTFEWQDRKLLEGLAFAVEDTNIIHPTVPLLSPDPAAKEVVKWLAPRK</sequence>
<accession>A0A6A5QFL9</accession>
<feature type="compositionally biased region" description="Polar residues" evidence="1">
    <location>
        <begin position="1"/>
        <end position="18"/>
    </location>
</feature>
<protein>
    <submittedName>
        <fullName evidence="2">Uncharacterized protein</fullName>
    </submittedName>
</protein>
<gene>
    <name evidence="2" type="ORF">BDU57DRAFT_557989</name>
</gene>
<dbReference type="SUPFAM" id="SSF52833">
    <property type="entry name" value="Thioredoxin-like"/>
    <property type="match status" value="1"/>
</dbReference>
<feature type="region of interest" description="Disordered" evidence="1">
    <location>
        <begin position="1"/>
        <end position="22"/>
    </location>
</feature>
<dbReference type="Proteomes" id="UP000800096">
    <property type="component" value="Unassembled WGS sequence"/>
</dbReference>
<dbReference type="OrthoDB" id="338622at2759"/>